<protein>
    <submittedName>
        <fullName evidence="1">Uncharacterized protein</fullName>
    </submittedName>
</protein>
<dbReference type="EMBL" id="UINC01000809">
    <property type="protein sequence ID" value="SUZ61508.1"/>
    <property type="molecule type" value="Genomic_DNA"/>
</dbReference>
<organism evidence="1">
    <name type="scientific">marine metagenome</name>
    <dbReference type="NCBI Taxonomy" id="408172"/>
    <lineage>
        <taxon>unclassified sequences</taxon>
        <taxon>metagenomes</taxon>
        <taxon>ecological metagenomes</taxon>
    </lineage>
</organism>
<proteinExistence type="predicted"/>
<name>A0A381P5M4_9ZZZZ</name>
<reference evidence="1" key="1">
    <citation type="submission" date="2018-05" db="EMBL/GenBank/DDBJ databases">
        <authorList>
            <person name="Lanie J.A."/>
            <person name="Ng W.-L."/>
            <person name="Kazmierczak K.M."/>
            <person name="Andrzejewski T.M."/>
            <person name="Davidsen T.M."/>
            <person name="Wayne K.J."/>
            <person name="Tettelin H."/>
            <person name="Glass J.I."/>
            <person name="Rusch D."/>
            <person name="Podicherti R."/>
            <person name="Tsui H.-C.T."/>
            <person name="Winkler M.E."/>
        </authorList>
    </citation>
    <scope>NUCLEOTIDE SEQUENCE</scope>
</reference>
<evidence type="ECO:0000313" key="1">
    <source>
        <dbReference type="EMBL" id="SUZ61508.1"/>
    </source>
</evidence>
<gene>
    <name evidence="1" type="ORF">METZ01_LOCUS14362</name>
</gene>
<sequence>MDSLLLLVGGVGREKQGSNIPKRVNSGMLLVQQDSYFRKDAPCFACKA</sequence>
<accession>A0A381P5M4</accession>
<dbReference type="AlphaFoldDB" id="A0A381P5M4"/>